<keyword evidence="3" id="KW-0479">Metal-binding</keyword>
<name>A0A7W8A3X7_9ACTN</name>
<dbReference type="InterPro" id="IPR036424">
    <property type="entry name" value="UPP_synth-like_sf"/>
</dbReference>
<accession>A0A7W8A3X7</accession>
<feature type="binding site" evidence="3">
    <location>
        <position position="26"/>
    </location>
    <ligand>
        <name>Mg(2+)</name>
        <dbReference type="ChEBI" id="CHEBI:18420"/>
    </ligand>
</feature>
<feature type="active site" evidence="3">
    <location>
        <position position="26"/>
    </location>
</feature>
<feature type="binding site" evidence="3">
    <location>
        <position position="31"/>
    </location>
    <ligand>
        <name>substrate</name>
    </ligand>
</feature>
<comment type="similarity">
    <text evidence="2">Belongs to the UPP synthase family. Z-FPP synthase subfamily.</text>
</comment>
<protein>
    <recommendedName>
        <fullName evidence="3">Isoprenyl transferase</fullName>
        <ecNumber evidence="3">2.5.1.-</ecNumber>
    </recommendedName>
</protein>
<dbReference type="Gene3D" id="3.40.1180.10">
    <property type="entry name" value="Decaprenyl diphosphate synthase-like"/>
    <property type="match status" value="1"/>
</dbReference>
<dbReference type="SUPFAM" id="SSF64005">
    <property type="entry name" value="Undecaprenyl diphosphate synthase"/>
    <property type="match status" value="1"/>
</dbReference>
<organism evidence="4 5">
    <name type="scientific">Nonomuraea endophytica</name>
    <dbReference type="NCBI Taxonomy" id="714136"/>
    <lineage>
        <taxon>Bacteria</taxon>
        <taxon>Bacillati</taxon>
        <taxon>Actinomycetota</taxon>
        <taxon>Actinomycetes</taxon>
        <taxon>Streptosporangiales</taxon>
        <taxon>Streptosporangiaceae</taxon>
        <taxon>Nonomuraea</taxon>
    </lineage>
</organism>
<evidence type="ECO:0000313" key="4">
    <source>
        <dbReference type="EMBL" id="MBB5079078.1"/>
    </source>
</evidence>
<feature type="binding site" evidence="3">
    <location>
        <position position="79"/>
    </location>
    <ligand>
        <name>substrate</name>
    </ligand>
</feature>
<dbReference type="GO" id="GO:0016094">
    <property type="term" value="P:polyprenol biosynthetic process"/>
    <property type="evidence" value="ECO:0007669"/>
    <property type="project" value="TreeGrafter"/>
</dbReference>
<dbReference type="AlphaFoldDB" id="A0A7W8A3X7"/>
<dbReference type="Pfam" id="PF01255">
    <property type="entry name" value="Prenyltransf"/>
    <property type="match status" value="1"/>
</dbReference>
<dbReference type="EMBL" id="JACHIN010000006">
    <property type="protein sequence ID" value="MBB5079078.1"/>
    <property type="molecule type" value="Genomic_DNA"/>
</dbReference>
<comment type="function">
    <text evidence="3">Catalyzes the condensation of isopentenyl diphosphate (IPP) with allylic pyrophosphates generating different type of terpenoids.</text>
</comment>
<feature type="active site" description="Proton acceptor" evidence="3">
    <location>
        <position position="75"/>
    </location>
</feature>
<comment type="cofactor">
    <cofactor evidence="3">
        <name>Mg(2+)</name>
        <dbReference type="ChEBI" id="CHEBI:18420"/>
    </cofactor>
    <text evidence="3">Binds 2 magnesium ions per subunit.</text>
</comment>
<dbReference type="GO" id="GO:0000287">
    <property type="term" value="F:magnesium ion binding"/>
    <property type="evidence" value="ECO:0007669"/>
    <property type="project" value="UniProtKB-UniRule"/>
</dbReference>
<dbReference type="HAMAP" id="MF_01139">
    <property type="entry name" value="ISPT"/>
    <property type="match status" value="1"/>
</dbReference>
<feature type="binding site" evidence="3">
    <location>
        <begin position="72"/>
        <end position="74"/>
    </location>
    <ligand>
        <name>substrate</name>
    </ligand>
</feature>
<feature type="binding site" evidence="3">
    <location>
        <begin position="203"/>
        <end position="205"/>
    </location>
    <ligand>
        <name>substrate</name>
    </ligand>
</feature>
<keyword evidence="5" id="KW-1185">Reference proteome</keyword>
<keyword evidence="3" id="KW-0460">Magnesium</keyword>
<dbReference type="Proteomes" id="UP000568380">
    <property type="component" value="Unassembled WGS sequence"/>
</dbReference>
<dbReference type="NCBIfam" id="TIGR00055">
    <property type="entry name" value="uppS"/>
    <property type="match status" value="1"/>
</dbReference>
<feature type="binding site" evidence="3">
    <location>
        <position position="197"/>
    </location>
    <ligand>
        <name>substrate</name>
    </ligand>
</feature>
<dbReference type="GO" id="GO:0045547">
    <property type="term" value="F:ditrans,polycis-polyprenyl diphosphate synthase [(2E,6E)-farnesyl diphosphate specific] activity"/>
    <property type="evidence" value="ECO:0007669"/>
    <property type="project" value="TreeGrafter"/>
</dbReference>
<evidence type="ECO:0000256" key="2">
    <source>
        <dbReference type="ARBA" id="ARBA00038453"/>
    </source>
</evidence>
<proteinExistence type="inferred from homology"/>
<comment type="caution">
    <text evidence="4">The sequence shown here is derived from an EMBL/GenBank/DDBJ whole genome shotgun (WGS) entry which is preliminary data.</text>
</comment>
<feature type="binding site" evidence="3">
    <location>
        <position position="44"/>
    </location>
    <ligand>
        <name>substrate</name>
    </ligand>
</feature>
<dbReference type="EC" id="2.5.1.-" evidence="3"/>
<dbReference type="CDD" id="cd00475">
    <property type="entry name" value="Cis_IPPS"/>
    <property type="match status" value="1"/>
</dbReference>
<dbReference type="RefSeq" id="WP_184964445.1">
    <property type="nucleotide sequence ID" value="NZ_JACHIN010000006.1"/>
</dbReference>
<reference evidence="4 5" key="1">
    <citation type="submission" date="2020-08" db="EMBL/GenBank/DDBJ databases">
        <title>Genomic Encyclopedia of Type Strains, Phase IV (KMG-IV): sequencing the most valuable type-strain genomes for metagenomic binning, comparative biology and taxonomic classification.</title>
        <authorList>
            <person name="Goeker M."/>
        </authorList>
    </citation>
    <scope>NUCLEOTIDE SEQUENCE [LARGE SCALE GENOMIC DNA]</scope>
    <source>
        <strain evidence="4 5">DSM 45385</strain>
    </source>
</reference>
<evidence type="ECO:0000313" key="5">
    <source>
        <dbReference type="Proteomes" id="UP000568380"/>
    </source>
</evidence>
<dbReference type="PANTHER" id="PTHR10291">
    <property type="entry name" value="DEHYDRODOLICHYL DIPHOSPHATE SYNTHASE FAMILY MEMBER"/>
    <property type="match status" value="1"/>
</dbReference>
<gene>
    <name evidence="4" type="ORF">HNR40_004564</name>
</gene>
<dbReference type="PANTHER" id="PTHR10291:SF43">
    <property type="entry name" value="DEHYDRODOLICHYL DIPHOSPHATE SYNTHASE COMPLEX SUBUNIT DHDDS"/>
    <property type="match status" value="1"/>
</dbReference>
<dbReference type="InterPro" id="IPR001441">
    <property type="entry name" value="UPP_synth-like"/>
</dbReference>
<sequence>MLRALYARRLRTQVTRVPRHVGLVMDGNRRWAREEGFANPSVGHRYGVEHIQTVAGWCAELGIKEVTIYVASSDNVRKRASEQVTFYMELIEKVIAGSLVASSPLWRLHVAGRLDELPDSTAHALKLAMEATAGREHGHELTLAIGYDGRQEVVDAVRALLEADGADLTELARTLTADDIAAHLYTRGRSDPDFIIRTSGEQRLSGFLMWQAAHAKLHFCDVNWPGFRHIDFLRALRTFARGSRT</sequence>
<comment type="subunit">
    <text evidence="3">Homodimer.</text>
</comment>
<feature type="binding site" evidence="3">
    <location>
        <begin position="27"/>
        <end position="30"/>
    </location>
    <ligand>
        <name>substrate</name>
    </ligand>
</feature>
<evidence type="ECO:0000256" key="3">
    <source>
        <dbReference type="HAMAP-Rule" id="MF_01139"/>
    </source>
</evidence>
<evidence type="ECO:0000256" key="1">
    <source>
        <dbReference type="ARBA" id="ARBA00022679"/>
    </source>
</evidence>
<dbReference type="PROSITE" id="PS01066">
    <property type="entry name" value="UPP_SYNTHASE"/>
    <property type="match status" value="1"/>
</dbReference>
<comment type="caution">
    <text evidence="3">Lacks conserved residue(s) required for the propagation of feature annotation.</text>
</comment>
<keyword evidence="1 3" id="KW-0808">Transferase</keyword>
<dbReference type="InterPro" id="IPR018520">
    <property type="entry name" value="UPP_synth-like_CS"/>
</dbReference>